<dbReference type="Pfam" id="PF00005">
    <property type="entry name" value="ABC_tran"/>
    <property type="match status" value="2"/>
</dbReference>
<evidence type="ECO:0000256" key="6">
    <source>
        <dbReference type="ARBA" id="ARBA00022840"/>
    </source>
</evidence>
<keyword evidence="7" id="KW-0472">Membrane</keyword>
<evidence type="ECO:0000256" key="1">
    <source>
        <dbReference type="ARBA" id="ARBA00005417"/>
    </source>
</evidence>
<comment type="caution">
    <text evidence="9">The sequence shown here is derived from an EMBL/GenBank/DDBJ whole genome shotgun (WGS) entry which is preliminary data.</text>
</comment>
<evidence type="ECO:0000256" key="4">
    <source>
        <dbReference type="ARBA" id="ARBA00022737"/>
    </source>
</evidence>
<dbReference type="PROSITE" id="PS50893">
    <property type="entry name" value="ABC_TRANSPORTER_2"/>
    <property type="match status" value="2"/>
</dbReference>
<keyword evidence="10" id="KW-1185">Reference proteome</keyword>
<comment type="similarity">
    <text evidence="1">Belongs to the ABC transporter superfamily.</text>
</comment>
<evidence type="ECO:0000256" key="2">
    <source>
        <dbReference type="ARBA" id="ARBA00022448"/>
    </source>
</evidence>
<keyword evidence="3" id="KW-0762">Sugar transport</keyword>
<feature type="domain" description="ABC transporter" evidence="8">
    <location>
        <begin position="250"/>
        <end position="492"/>
    </location>
</feature>
<protein>
    <submittedName>
        <fullName evidence="9">Sugar ABC transporter ATP-binding protein</fullName>
    </submittedName>
</protein>
<evidence type="ECO:0000313" key="9">
    <source>
        <dbReference type="EMBL" id="MBW3098986.1"/>
    </source>
</evidence>
<dbReference type="PROSITE" id="PS00211">
    <property type="entry name" value="ABC_TRANSPORTER_1"/>
    <property type="match status" value="1"/>
</dbReference>
<dbReference type="RefSeq" id="WP_219203277.1">
    <property type="nucleotide sequence ID" value="NZ_JAHWQX010000004.1"/>
</dbReference>
<name>A0ABS6WSR9_9HYPH</name>
<dbReference type="Proteomes" id="UP001430804">
    <property type="component" value="Unassembled WGS sequence"/>
</dbReference>
<keyword evidence="2" id="KW-0813">Transport</keyword>
<dbReference type="GO" id="GO:0005524">
    <property type="term" value="F:ATP binding"/>
    <property type="evidence" value="ECO:0007669"/>
    <property type="project" value="UniProtKB-KW"/>
</dbReference>
<feature type="domain" description="ABC transporter" evidence="8">
    <location>
        <begin position="4"/>
        <end position="240"/>
    </location>
</feature>
<organism evidence="9 10">
    <name type="scientific">Pseudohoeflea coraliihabitans</name>
    <dbReference type="NCBI Taxonomy" id="2860393"/>
    <lineage>
        <taxon>Bacteria</taxon>
        <taxon>Pseudomonadati</taxon>
        <taxon>Pseudomonadota</taxon>
        <taxon>Alphaproteobacteria</taxon>
        <taxon>Hyphomicrobiales</taxon>
        <taxon>Rhizobiaceae</taxon>
        <taxon>Pseudohoeflea</taxon>
    </lineage>
</organism>
<evidence type="ECO:0000256" key="7">
    <source>
        <dbReference type="ARBA" id="ARBA00023136"/>
    </source>
</evidence>
<dbReference type="EMBL" id="JAHWQX010000004">
    <property type="protein sequence ID" value="MBW3098986.1"/>
    <property type="molecule type" value="Genomic_DNA"/>
</dbReference>
<keyword evidence="4" id="KW-0677">Repeat</keyword>
<dbReference type="InterPro" id="IPR017871">
    <property type="entry name" value="ABC_transporter-like_CS"/>
</dbReference>
<keyword evidence="5" id="KW-0547">Nucleotide-binding</keyword>
<evidence type="ECO:0000256" key="3">
    <source>
        <dbReference type="ARBA" id="ARBA00022597"/>
    </source>
</evidence>
<evidence type="ECO:0000256" key="5">
    <source>
        <dbReference type="ARBA" id="ARBA00022741"/>
    </source>
</evidence>
<dbReference type="CDD" id="cd03216">
    <property type="entry name" value="ABC_Carb_Monos_I"/>
    <property type="match status" value="1"/>
</dbReference>
<dbReference type="CDD" id="cd03215">
    <property type="entry name" value="ABC_Carb_Monos_II"/>
    <property type="match status" value="1"/>
</dbReference>
<dbReference type="SMART" id="SM00382">
    <property type="entry name" value="AAA"/>
    <property type="match status" value="2"/>
</dbReference>
<dbReference type="PANTHER" id="PTHR43790:SF9">
    <property type="entry name" value="GALACTOFURANOSE TRANSPORTER ATP-BINDING PROTEIN YTFR"/>
    <property type="match status" value="1"/>
</dbReference>
<accession>A0ABS6WSR9</accession>
<reference evidence="9" key="1">
    <citation type="submission" date="2021-07" db="EMBL/GenBank/DDBJ databases">
        <title>Pseudohoeflea marina sp. nov. a polyhydroxyalcanoate-producing bacterium.</title>
        <authorList>
            <person name="Zheng W."/>
            <person name="Yu S."/>
            <person name="Huang Y."/>
        </authorList>
    </citation>
    <scope>NUCLEOTIDE SEQUENCE</scope>
    <source>
        <strain evidence="9">DP4N28-3</strain>
    </source>
</reference>
<evidence type="ECO:0000259" key="8">
    <source>
        <dbReference type="PROSITE" id="PS50893"/>
    </source>
</evidence>
<gene>
    <name evidence="9" type="ORF">KY465_17040</name>
</gene>
<sequence>MPVLEVSNLSKRYSGVAALSDVSLSATAGEIHAIVGANGAGKSTLMNLISGTVSPSSGSISLDGKNVRFANPQAAQSMGIATVYQEFSLVPQLSVARNVFLGREPRNRFGLIDPARLMADTRALLSKYKIELDPAAEVESLSVAQQQMVEIARALTYASRVLILDEPTAVLSLREQENLFSIMRRLRDDNLLILFVSHRLEEILNIADRITVFRDGRKIETLAAAGSSISEIVNRMTGRERALPKQPAPVQENAESYTIEYKSSGDPQTIRIRCGEIVGIAGLVGAGRTGFARSLAGLSGRNGAVRIERDGKTLSLKSPRQAMREGVVYLTEDRKRDGIFSGLDLVANATAAALPDLAQGGIRNRRAERDRAASMLERLHLVAASLSLPISKLSGGNQQKVVMARALLTHPKLLICDEPTRGVDVGGKAEIHDILRGLAAQGTAVLVISSEIEELLSLSHRILTMRDRRFVAEMPARQTSEKDILMAASGAAPAKETS</sequence>
<dbReference type="InterPro" id="IPR050107">
    <property type="entry name" value="ABC_carbohydrate_import_ATPase"/>
</dbReference>
<proteinExistence type="inferred from homology"/>
<dbReference type="InterPro" id="IPR003439">
    <property type="entry name" value="ABC_transporter-like_ATP-bd"/>
</dbReference>
<keyword evidence="6 9" id="KW-0067">ATP-binding</keyword>
<evidence type="ECO:0000313" key="10">
    <source>
        <dbReference type="Proteomes" id="UP001430804"/>
    </source>
</evidence>
<dbReference type="PANTHER" id="PTHR43790">
    <property type="entry name" value="CARBOHYDRATE TRANSPORT ATP-BINDING PROTEIN MG119-RELATED"/>
    <property type="match status" value="1"/>
</dbReference>
<dbReference type="InterPro" id="IPR003593">
    <property type="entry name" value="AAA+_ATPase"/>
</dbReference>